<feature type="transmembrane region" description="Helical" evidence="6">
    <location>
        <begin position="248"/>
        <end position="271"/>
    </location>
</feature>
<feature type="transmembrane region" description="Helical" evidence="6">
    <location>
        <begin position="121"/>
        <end position="145"/>
    </location>
</feature>
<evidence type="ECO:0000256" key="5">
    <source>
        <dbReference type="ARBA" id="ARBA00023136"/>
    </source>
</evidence>
<feature type="transmembrane region" description="Helical" evidence="6">
    <location>
        <begin position="455"/>
        <end position="476"/>
    </location>
</feature>
<dbReference type="AlphaFoldDB" id="A0A5M6DB45"/>
<organism evidence="7 8">
    <name type="scientific">Adhaeribacter rhizoryzae</name>
    <dbReference type="NCBI Taxonomy" id="2607907"/>
    <lineage>
        <taxon>Bacteria</taxon>
        <taxon>Pseudomonadati</taxon>
        <taxon>Bacteroidota</taxon>
        <taxon>Cytophagia</taxon>
        <taxon>Cytophagales</taxon>
        <taxon>Hymenobacteraceae</taxon>
        <taxon>Adhaeribacter</taxon>
    </lineage>
</organism>
<feature type="transmembrane region" description="Helical" evidence="6">
    <location>
        <begin position="370"/>
        <end position="391"/>
    </location>
</feature>
<accession>A0A5M6DB45</accession>
<dbReference type="GO" id="GO:0005886">
    <property type="term" value="C:plasma membrane"/>
    <property type="evidence" value="ECO:0007669"/>
    <property type="project" value="UniProtKB-SubCell"/>
</dbReference>
<keyword evidence="5 6" id="KW-0472">Membrane</keyword>
<sequence>MGIIKRQGIQNTIISYAGVVIGYINTVLLLPWILDEEQVGLTRLLLTMAVLYAQFSALGFANAGVKFFPYFRDKTNRHNSFLIFFLGLPLAGFLTITLLFFLFRDFIINYYLQESPLILTYYYYIIPLGLFTLLFNLFNAYLTSLYKTVVPSFIQDFFLRILTTVIILGYSWGFYQFEAFLLLFVVVNCSMALCLLVYITFLRQFFIRPELKALKEKPLKQMVRYGLFALLGNISSTIIISIDTMMIGHYLGLSDVGIYTTAAYIASVILIPGRSLYKIALPQIADFWKNENIVALGKLYKQVTRMNLVIGCLLFIGIWANIDNMFALLPKDYSQGRYVILFLGLARLFDLATGINGHILITSSRYRSDLILNILLSVLTIFSNLIFIPAYGIEGAALATMLSYVLINLLRLILVWLWFRMQPFDKTSLQIISLAVVSYLAGVALPYLVNTPIDIAVRSALITFIYGTGILLLNLAPELTKKLQAMLLKAK</sequence>
<feature type="transmembrane region" description="Helical" evidence="6">
    <location>
        <begin position="338"/>
        <end position="361"/>
    </location>
</feature>
<dbReference type="RefSeq" id="WP_150089021.1">
    <property type="nucleotide sequence ID" value="NZ_VWSF01000010.1"/>
</dbReference>
<keyword evidence="2" id="KW-1003">Cell membrane</keyword>
<keyword evidence="3 6" id="KW-0812">Transmembrane</keyword>
<reference evidence="7 8" key="1">
    <citation type="submission" date="2019-09" db="EMBL/GenBank/DDBJ databases">
        <title>Genome sequence and assembly of Adhaeribacter sp.</title>
        <authorList>
            <person name="Chhetri G."/>
        </authorList>
    </citation>
    <scope>NUCLEOTIDE SEQUENCE [LARGE SCALE GENOMIC DNA]</scope>
    <source>
        <strain evidence="7 8">DK36</strain>
    </source>
</reference>
<evidence type="ECO:0000256" key="1">
    <source>
        <dbReference type="ARBA" id="ARBA00004651"/>
    </source>
</evidence>
<keyword evidence="4 6" id="KW-1133">Transmembrane helix</keyword>
<evidence type="ECO:0000256" key="3">
    <source>
        <dbReference type="ARBA" id="ARBA00022692"/>
    </source>
</evidence>
<dbReference type="Pfam" id="PF01943">
    <property type="entry name" value="Polysacc_synt"/>
    <property type="match status" value="1"/>
</dbReference>
<evidence type="ECO:0000313" key="7">
    <source>
        <dbReference type="EMBL" id="KAA5544771.1"/>
    </source>
</evidence>
<dbReference type="InterPro" id="IPR050833">
    <property type="entry name" value="Poly_Biosynth_Transport"/>
</dbReference>
<feature type="transmembrane region" description="Helical" evidence="6">
    <location>
        <begin position="81"/>
        <end position="101"/>
    </location>
</feature>
<feature type="transmembrane region" description="Helical" evidence="6">
    <location>
        <begin position="181"/>
        <end position="201"/>
    </location>
</feature>
<proteinExistence type="predicted"/>
<evidence type="ECO:0000256" key="2">
    <source>
        <dbReference type="ARBA" id="ARBA00022475"/>
    </source>
</evidence>
<comment type="subcellular location">
    <subcellularLocation>
        <location evidence="1">Cell membrane</location>
        <topology evidence="1">Multi-pass membrane protein</topology>
    </subcellularLocation>
</comment>
<evidence type="ECO:0000313" key="8">
    <source>
        <dbReference type="Proteomes" id="UP000323426"/>
    </source>
</evidence>
<feature type="transmembrane region" description="Helical" evidence="6">
    <location>
        <begin position="431"/>
        <end position="449"/>
    </location>
</feature>
<evidence type="ECO:0000256" key="6">
    <source>
        <dbReference type="SAM" id="Phobius"/>
    </source>
</evidence>
<feature type="transmembrane region" description="Helical" evidence="6">
    <location>
        <begin position="40"/>
        <end position="61"/>
    </location>
</feature>
<dbReference type="InterPro" id="IPR002797">
    <property type="entry name" value="Polysacc_synth"/>
</dbReference>
<gene>
    <name evidence="7" type="ORF">F0145_13885</name>
</gene>
<dbReference type="Proteomes" id="UP000323426">
    <property type="component" value="Unassembled WGS sequence"/>
</dbReference>
<feature type="transmembrane region" description="Helical" evidence="6">
    <location>
        <begin position="397"/>
        <end position="419"/>
    </location>
</feature>
<dbReference type="PANTHER" id="PTHR30250:SF11">
    <property type="entry name" value="O-ANTIGEN TRANSPORTER-RELATED"/>
    <property type="match status" value="1"/>
</dbReference>
<protein>
    <submittedName>
        <fullName evidence="7">Oligosaccharide flippase family protein</fullName>
    </submittedName>
</protein>
<feature type="transmembrane region" description="Helical" evidence="6">
    <location>
        <begin position="222"/>
        <end position="242"/>
    </location>
</feature>
<comment type="caution">
    <text evidence="7">The sequence shown here is derived from an EMBL/GenBank/DDBJ whole genome shotgun (WGS) entry which is preliminary data.</text>
</comment>
<dbReference type="PANTHER" id="PTHR30250">
    <property type="entry name" value="PST FAMILY PREDICTED COLANIC ACID TRANSPORTER"/>
    <property type="match status" value="1"/>
</dbReference>
<dbReference type="EMBL" id="VWSF01000010">
    <property type="protein sequence ID" value="KAA5544771.1"/>
    <property type="molecule type" value="Genomic_DNA"/>
</dbReference>
<feature type="transmembrane region" description="Helical" evidence="6">
    <location>
        <begin position="157"/>
        <end position="175"/>
    </location>
</feature>
<name>A0A5M6DB45_9BACT</name>
<feature type="transmembrane region" description="Helical" evidence="6">
    <location>
        <begin position="12"/>
        <end position="34"/>
    </location>
</feature>
<keyword evidence="8" id="KW-1185">Reference proteome</keyword>
<evidence type="ECO:0000256" key="4">
    <source>
        <dbReference type="ARBA" id="ARBA00022989"/>
    </source>
</evidence>
<feature type="transmembrane region" description="Helical" evidence="6">
    <location>
        <begin position="308"/>
        <end position="326"/>
    </location>
</feature>